<comment type="caution">
    <text evidence="1">The sequence shown here is derived from an EMBL/GenBank/DDBJ whole genome shotgun (WGS) entry which is preliminary data.</text>
</comment>
<dbReference type="EMBL" id="CAJPWZ010003055">
    <property type="protein sequence ID" value="CAG2250519.1"/>
    <property type="molecule type" value="Genomic_DNA"/>
</dbReference>
<evidence type="ECO:0000313" key="2">
    <source>
        <dbReference type="Proteomes" id="UP000683360"/>
    </source>
</evidence>
<keyword evidence="2" id="KW-1185">Reference proteome</keyword>
<dbReference type="Proteomes" id="UP000683360">
    <property type="component" value="Unassembled WGS sequence"/>
</dbReference>
<evidence type="ECO:0000313" key="1">
    <source>
        <dbReference type="EMBL" id="CAG2250519.1"/>
    </source>
</evidence>
<dbReference type="AlphaFoldDB" id="A0A8S3VA84"/>
<reference evidence="1" key="1">
    <citation type="submission" date="2021-03" db="EMBL/GenBank/DDBJ databases">
        <authorList>
            <person name="Bekaert M."/>
        </authorList>
    </citation>
    <scope>NUCLEOTIDE SEQUENCE</scope>
</reference>
<gene>
    <name evidence="1" type="ORF">MEDL_62267</name>
</gene>
<dbReference type="OrthoDB" id="10029313at2759"/>
<organism evidence="1 2">
    <name type="scientific">Mytilus edulis</name>
    <name type="common">Blue mussel</name>
    <dbReference type="NCBI Taxonomy" id="6550"/>
    <lineage>
        <taxon>Eukaryota</taxon>
        <taxon>Metazoa</taxon>
        <taxon>Spiralia</taxon>
        <taxon>Lophotrochozoa</taxon>
        <taxon>Mollusca</taxon>
        <taxon>Bivalvia</taxon>
        <taxon>Autobranchia</taxon>
        <taxon>Pteriomorphia</taxon>
        <taxon>Mytilida</taxon>
        <taxon>Mytiloidea</taxon>
        <taxon>Mytilidae</taxon>
        <taxon>Mytilinae</taxon>
        <taxon>Mytilus</taxon>
    </lineage>
</organism>
<accession>A0A8S3VA84</accession>
<sequence length="352" mass="41751">MTLGKGLNFIPTDKISRTNIMKDFKKFERKLRLKHFFHEYKTIPKTNHPFKEKSKFSVPIIGDNPIEQYIFHTKMELSNYKPNKTKNMTKEETQCLRTLRHIETITIHKADKNNITVVQNKKDYANEGERQLNDGIHYIEIPEINIKNTMNKINEIVYNMNKDNYLDEITFKYIKYENQYITTPFAYFLPKIHKLDNEILKDIYKQQTEIKIQVPARPIISQCNGPLERIGRYLDFFLLPIVKTQTTYISDTEDFDDKFVNISKADMCVCKDIFEINSEFKGTFSKRKYQEASVPQSLLFLDSVMKFGHNIKDYSYSHSTLTIAQLLVYSTKKLSSRHMKNHEHQIVRIWKS</sequence>
<proteinExistence type="predicted"/>
<name>A0A8S3VA84_MYTED</name>
<protein>
    <submittedName>
        <fullName evidence="1">Uncharacterized protein</fullName>
    </submittedName>
</protein>